<dbReference type="EMBL" id="MRCU01000001">
    <property type="protein sequence ID" value="RKK28408.1"/>
    <property type="molecule type" value="Genomic_DNA"/>
</dbReference>
<sequence>MVNATMFVTLKSHGPCLRLRLELMNSGFQQPGSTVLMQCVP</sequence>
<reference evidence="1" key="1">
    <citation type="journal article" date="2018" name="Sci. Rep.">
        <title>Characterisation of pathogen-specific regions and novel effector candidates in Fusarium oxysporum f. sp. cepae.</title>
        <authorList>
            <person name="Armitage A.D."/>
            <person name="Taylor A."/>
            <person name="Sobczyk M.K."/>
            <person name="Baxter L."/>
            <person name="Greenfield B.P."/>
            <person name="Bates H.J."/>
            <person name="Wilson F."/>
            <person name="Jackson A.C."/>
            <person name="Ott S."/>
            <person name="Harrison R.J."/>
            <person name="Clarkson J.P."/>
        </authorList>
    </citation>
    <scope>NUCLEOTIDE SEQUENCE [LARGE SCALE GENOMIC DNA]</scope>
    <source>
        <strain evidence="1">FoC_Fus2</strain>
    </source>
</reference>
<dbReference type="AlphaFoldDB" id="A0A3L6P3F6"/>
<dbReference type="Proteomes" id="UP000270866">
    <property type="component" value="Chromosome 1"/>
</dbReference>
<name>A0A3L6P3F6_FUSOX</name>
<proteinExistence type="predicted"/>
<accession>A0A3L6P3F6</accession>
<evidence type="ECO:0000313" key="1">
    <source>
        <dbReference type="EMBL" id="RKK28408.1"/>
    </source>
</evidence>
<protein>
    <submittedName>
        <fullName evidence="1">Uncharacterized protein</fullName>
    </submittedName>
</protein>
<comment type="caution">
    <text evidence="1">The sequence shown here is derived from an EMBL/GenBank/DDBJ whole genome shotgun (WGS) entry which is preliminary data.</text>
</comment>
<gene>
    <name evidence="1" type="ORF">BFJ65_g352</name>
</gene>
<organism evidence="1">
    <name type="scientific">Fusarium oxysporum f. sp. cepae</name>
    <dbReference type="NCBI Taxonomy" id="396571"/>
    <lineage>
        <taxon>Eukaryota</taxon>
        <taxon>Fungi</taxon>
        <taxon>Dikarya</taxon>
        <taxon>Ascomycota</taxon>
        <taxon>Pezizomycotina</taxon>
        <taxon>Sordariomycetes</taxon>
        <taxon>Hypocreomycetidae</taxon>
        <taxon>Hypocreales</taxon>
        <taxon>Nectriaceae</taxon>
        <taxon>Fusarium</taxon>
        <taxon>Fusarium oxysporum species complex</taxon>
    </lineage>
</organism>